<dbReference type="STRING" id="880073.Cabys_1112"/>
<gene>
    <name evidence="2" type="ORF">Cabys_1112</name>
    <name evidence="3" type="ORF">Calab_2318</name>
</gene>
<dbReference type="AlphaFoldDB" id="H1XXE3"/>
<evidence type="ECO:0000313" key="5">
    <source>
        <dbReference type="Proteomes" id="UP000183868"/>
    </source>
</evidence>
<dbReference type="HOGENOM" id="CLU_989298_0_0_0"/>
<dbReference type="EMBL" id="CM001402">
    <property type="protein sequence ID" value="EHO41928.1"/>
    <property type="molecule type" value="Genomic_DNA"/>
</dbReference>
<dbReference type="PaxDb" id="880073-Calab_2318"/>
<sequence length="291" mass="34524">MSIKSHASNFFFPIIDNWPEYFDDPHEGLGTTYERFLLHEFFAWLDKNFHIERVLEAPSFGMTGASGINSLWWAKKGRQVTVVDNHETRLNKARALWQGLNLKAQFCLTGQFEALPFKDQAFDLSWNFASLWFVANLTQFAKELDRLTRRVIFICVPNRFGLGYQLRLHWPGSTRPDLNFEAVKTSNIRQQFEKHGWQLRRKGYFDIPPWPDFPLKKEVLFDKLKLGFLLKWLSKNRANASQAERMTILDYFSGKRPDLKEEVFRFRFLEGAPLPIRWLWAHHQYLIFSRD</sequence>
<reference evidence="2 5" key="2">
    <citation type="submission" date="2016-11" db="EMBL/GenBank/DDBJ databases">
        <title>Genomic analysis of Caldithrix abyssi and proposal of a novel bacterial phylum Caldithrichaeota.</title>
        <authorList>
            <person name="Kublanov I."/>
            <person name="Sigalova O."/>
            <person name="Gavrilov S."/>
            <person name="Lebedinsky A."/>
            <person name="Ivanova N."/>
            <person name="Daum C."/>
            <person name="Reddy T."/>
            <person name="Klenk H.P."/>
            <person name="Goker M."/>
            <person name="Reva O."/>
            <person name="Miroshnichenko M."/>
            <person name="Kyprides N."/>
            <person name="Woyke T."/>
            <person name="Gelfand M."/>
        </authorList>
    </citation>
    <scope>NUCLEOTIDE SEQUENCE [LARGE SCALE GENOMIC DNA]</scope>
    <source>
        <strain evidence="2 5">LF13</strain>
    </source>
</reference>
<dbReference type="Gene3D" id="3.40.50.150">
    <property type="entry name" value="Vaccinia Virus protein VP39"/>
    <property type="match status" value="1"/>
</dbReference>
<keyword evidence="4" id="KW-1185">Reference proteome</keyword>
<dbReference type="Pfam" id="PF08241">
    <property type="entry name" value="Methyltransf_11"/>
    <property type="match status" value="1"/>
</dbReference>
<dbReference type="RefSeq" id="WP_006929115.1">
    <property type="nucleotide sequence ID" value="NZ_CM001402.1"/>
</dbReference>
<evidence type="ECO:0000259" key="1">
    <source>
        <dbReference type="Pfam" id="PF08241"/>
    </source>
</evidence>
<evidence type="ECO:0000313" key="3">
    <source>
        <dbReference type="EMBL" id="EHO41928.1"/>
    </source>
</evidence>
<protein>
    <submittedName>
        <fullName evidence="2">Methyltransferase domain-containing protein</fullName>
    </submittedName>
    <submittedName>
        <fullName evidence="3">Methyltransferase type 11</fullName>
    </submittedName>
</protein>
<dbReference type="InParanoid" id="H1XXE3"/>
<dbReference type="Proteomes" id="UP000183868">
    <property type="component" value="Chromosome"/>
</dbReference>
<reference evidence="3 4" key="1">
    <citation type="submission" date="2011-09" db="EMBL/GenBank/DDBJ databases">
        <title>The permanent draft genome of Caldithrix abyssi DSM 13497.</title>
        <authorList>
            <consortium name="US DOE Joint Genome Institute (JGI-PGF)"/>
            <person name="Lucas S."/>
            <person name="Han J."/>
            <person name="Lapidus A."/>
            <person name="Bruce D."/>
            <person name="Goodwin L."/>
            <person name="Pitluck S."/>
            <person name="Peters L."/>
            <person name="Kyrpides N."/>
            <person name="Mavromatis K."/>
            <person name="Ivanova N."/>
            <person name="Mikhailova N."/>
            <person name="Chertkov O."/>
            <person name="Detter J.C."/>
            <person name="Tapia R."/>
            <person name="Han C."/>
            <person name="Land M."/>
            <person name="Hauser L."/>
            <person name="Markowitz V."/>
            <person name="Cheng J.-F."/>
            <person name="Hugenholtz P."/>
            <person name="Woyke T."/>
            <person name="Wu D."/>
            <person name="Spring S."/>
            <person name="Brambilla E."/>
            <person name="Klenk H.-P."/>
            <person name="Eisen J.A."/>
        </authorList>
    </citation>
    <scope>NUCLEOTIDE SEQUENCE [LARGE SCALE GENOMIC DNA]</scope>
    <source>
        <strain evidence="3 4">DSM 13497</strain>
    </source>
</reference>
<evidence type="ECO:0000313" key="4">
    <source>
        <dbReference type="Proteomes" id="UP000004671"/>
    </source>
</evidence>
<accession>H1XXE3</accession>
<dbReference type="KEGG" id="caby:Cabys_1112"/>
<dbReference type="EMBL" id="CP018099">
    <property type="protein sequence ID" value="APF17861.1"/>
    <property type="molecule type" value="Genomic_DNA"/>
</dbReference>
<keyword evidence="3" id="KW-0808">Transferase</keyword>
<dbReference type="Proteomes" id="UP000004671">
    <property type="component" value="Chromosome"/>
</dbReference>
<dbReference type="GO" id="GO:0032259">
    <property type="term" value="P:methylation"/>
    <property type="evidence" value="ECO:0007669"/>
    <property type="project" value="UniProtKB-KW"/>
</dbReference>
<feature type="domain" description="Methyltransferase type 11" evidence="1">
    <location>
        <begin position="66"/>
        <end position="149"/>
    </location>
</feature>
<keyword evidence="3" id="KW-0489">Methyltransferase</keyword>
<dbReference type="OrthoDB" id="9784263at2"/>
<dbReference type="eggNOG" id="COG2226">
    <property type="taxonomic scope" value="Bacteria"/>
</dbReference>
<name>H1XXE3_CALAY</name>
<proteinExistence type="predicted"/>
<dbReference type="SUPFAM" id="SSF53335">
    <property type="entry name" value="S-adenosyl-L-methionine-dependent methyltransferases"/>
    <property type="match status" value="1"/>
</dbReference>
<dbReference type="InterPro" id="IPR029063">
    <property type="entry name" value="SAM-dependent_MTases_sf"/>
</dbReference>
<dbReference type="GO" id="GO:0008757">
    <property type="term" value="F:S-adenosylmethionine-dependent methyltransferase activity"/>
    <property type="evidence" value="ECO:0007669"/>
    <property type="project" value="InterPro"/>
</dbReference>
<evidence type="ECO:0000313" key="2">
    <source>
        <dbReference type="EMBL" id="APF17861.1"/>
    </source>
</evidence>
<organism evidence="3 4">
    <name type="scientific">Caldithrix abyssi DSM 13497</name>
    <dbReference type="NCBI Taxonomy" id="880073"/>
    <lineage>
        <taxon>Bacteria</taxon>
        <taxon>Pseudomonadati</taxon>
        <taxon>Calditrichota</taxon>
        <taxon>Calditrichia</taxon>
        <taxon>Calditrichales</taxon>
        <taxon>Calditrichaceae</taxon>
        <taxon>Caldithrix</taxon>
    </lineage>
</organism>
<dbReference type="InterPro" id="IPR013216">
    <property type="entry name" value="Methyltransf_11"/>
</dbReference>